<keyword evidence="5 6" id="KW-0472">Membrane</keyword>
<feature type="transmembrane region" description="Helical" evidence="6">
    <location>
        <begin position="276"/>
        <end position="295"/>
    </location>
</feature>
<evidence type="ECO:0000259" key="8">
    <source>
        <dbReference type="Pfam" id="PF23357"/>
    </source>
</evidence>
<evidence type="ECO:0000256" key="4">
    <source>
        <dbReference type="ARBA" id="ARBA00022989"/>
    </source>
</evidence>
<feature type="transmembrane region" description="Helical" evidence="6">
    <location>
        <begin position="193"/>
        <end position="211"/>
    </location>
</feature>
<proteinExistence type="predicted"/>
<feature type="domain" description="ABC-type uncharacterised transport system" evidence="7">
    <location>
        <begin position="482"/>
        <end position="561"/>
    </location>
</feature>
<feature type="transmembrane region" description="Helical" evidence="6">
    <location>
        <begin position="44"/>
        <end position="66"/>
    </location>
</feature>
<feature type="transmembrane region" description="Helical" evidence="6">
    <location>
        <begin position="86"/>
        <end position="105"/>
    </location>
</feature>
<evidence type="ECO:0000256" key="6">
    <source>
        <dbReference type="SAM" id="Phobius"/>
    </source>
</evidence>
<dbReference type="EMBL" id="UOGL01000406">
    <property type="protein sequence ID" value="VAX40158.1"/>
    <property type="molecule type" value="Genomic_DNA"/>
</dbReference>
<evidence type="ECO:0000256" key="1">
    <source>
        <dbReference type="ARBA" id="ARBA00004651"/>
    </source>
</evidence>
<dbReference type="InterPro" id="IPR019196">
    <property type="entry name" value="ABC_transp_unknown"/>
</dbReference>
<reference evidence="9" key="1">
    <citation type="submission" date="2018-06" db="EMBL/GenBank/DDBJ databases">
        <authorList>
            <person name="Zhirakovskaya E."/>
        </authorList>
    </citation>
    <scope>NUCLEOTIDE SEQUENCE</scope>
</reference>
<dbReference type="InterPro" id="IPR055396">
    <property type="entry name" value="DUF7088"/>
</dbReference>
<sequence length="563" mass="62930">MDWTKITLSGVQLLLLIGIFCPVGIAVFRYFTSSAVQAIFLRNVRSYFSSIIGYLFIIVFVVVAAICSFRPQFFTNNLANLDSLSQFFPMLLLFMIPAITMGTWADERKQGTDELLFTLPVKDVDILLGKYLAVLAVYTITLCFSLTELFVLEYLGDPDWGLLTATYLGYWLAGAMLLSAGMFASALTNNATVAFVLGTIICSIPVFSGKVGSSGSFFESIAESELFQSSLLSWVVSVGAGIGRFFSFLGVGDLAQSLSLQEQLRDFTQGTIPVSGLMYFVLFTLLMLYLNFILIRRRHWGADSSRTMAIHYFVRTLALAAILISLHKMAFLGTARADLTSEGLYTLSPVTTQTIDHIDTKRPVTIQAFLSPQVPSEYVSVRKQIVGLLKQFDPIGGARLTVRFVDVEPYSSEAEVAKHYGIYPQNVVTERDGRLIQEEVFMGLVISSRYDEIVLPFLRSSELIEYELTRSIRTVSKEKRLTIGVLNTDAHLMGGRREWELVQELRKQYIVEAVSSLNPIDEKKYDVLLAVMPSSLTEPEMENLLAWVKHGKPTLIFTDPYPL</sequence>
<dbReference type="PANTHER" id="PTHR30294:SF29">
    <property type="entry name" value="MULTIDRUG ABC TRANSPORTER PERMEASE YBHS-RELATED"/>
    <property type="match status" value="1"/>
</dbReference>
<dbReference type="Pfam" id="PF09822">
    <property type="entry name" value="ABC_transp_aux"/>
    <property type="match status" value="1"/>
</dbReference>
<dbReference type="GO" id="GO:0005886">
    <property type="term" value="C:plasma membrane"/>
    <property type="evidence" value="ECO:0007669"/>
    <property type="project" value="UniProtKB-SubCell"/>
</dbReference>
<name>A0A3B1DVM6_9ZZZZ</name>
<gene>
    <name evidence="9" type="ORF">MNBD_PLANCTO02-1895</name>
</gene>
<evidence type="ECO:0000256" key="5">
    <source>
        <dbReference type="ARBA" id="ARBA00023136"/>
    </source>
</evidence>
<evidence type="ECO:0000256" key="2">
    <source>
        <dbReference type="ARBA" id="ARBA00022475"/>
    </source>
</evidence>
<protein>
    <submittedName>
        <fullName evidence="9">Gliding motility-associated ABC transporter permease protein GldF / Gliding motility-associated ABC transporter substrate-binding protein GldG</fullName>
    </submittedName>
</protein>
<feature type="domain" description="DUF7088" evidence="8">
    <location>
        <begin position="342"/>
        <end position="447"/>
    </location>
</feature>
<organism evidence="9">
    <name type="scientific">hydrothermal vent metagenome</name>
    <dbReference type="NCBI Taxonomy" id="652676"/>
    <lineage>
        <taxon>unclassified sequences</taxon>
        <taxon>metagenomes</taxon>
        <taxon>ecological metagenomes</taxon>
    </lineage>
</organism>
<feature type="transmembrane region" description="Helical" evidence="6">
    <location>
        <begin position="167"/>
        <end position="186"/>
    </location>
</feature>
<evidence type="ECO:0000313" key="9">
    <source>
        <dbReference type="EMBL" id="VAX40158.1"/>
    </source>
</evidence>
<dbReference type="PANTHER" id="PTHR30294">
    <property type="entry name" value="MEMBRANE COMPONENT OF ABC TRANSPORTER YHHJ-RELATED"/>
    <property type="match status" value="1"/>
</dbReference>
<dbReference type="Pfam" id="PF23357">
    <property type="entry name" value="DUF7088"/>
    <property type="match status" value="1"/>
</dbReference>
<dbReference type="Pfam" id="PF13346">
    <property type="entry name" value="ABC2_membrane_5"/>
    <property type="match status" value="1"/>
</dbReference>
<dbReference type="InterPro" id="IPR051449">
    <property type="entry name" value="ABC-2_transporter_component"/>
</dbReference>
<keyword evidence="4 6" id="KW-1133">Transmembrane helix</keyword>
<keyword evidence="3 6" id="KW-0812">Transmembrane</keyword>
<evidence type="ECO:0000259" key="7">
    <source>
        <dbReference type="Pfam" id="PF09822"/>
    </source>
</evidence>
<dbReference type="AlphaFoldDB" id="A0A3B1DVM6"/>
<keyword evidence="2" id="KW-1003">Cell membrane</keyword>
<accession>A0A3B1DVM6</accession>
<evidence type="ECO:0000256" key="3">
    <source>
        <dbReference type="ARBA" id="ARBA00022692"/>
    </source>
</evidence>
<feature type="transmembrane region" description="Helical" evidence="6">
    <location>
        <begin position="12"/>
        <end position="32"/>
    </location>
</feature>
<feature type="non-terminal residue" evidence="9">
    <location>
        <position position="563"/>
    </location>
</feature>
<dbReference type="InterPro" id="IPR025699">
    <property type="entry name" value="ABC2_memb-like"/>
</dbReference>
<comment type="subcellular location">
    <subcellularLocation>
        <location evidence="1">Cell membrane</location>
        <topology evidence="1">Multi-pass membrane protein</topology>
    </subcellularLocation>
</comment>
<feature type="transmembrane region" description="Helical" evidence="6">
    <location>
        <begin position="126"/>
        <end position="147"/>
    </location>
</feature>
<feature type="transmembrane region" description="Helical" evidence="6">
    <location>
        <begin position="307"/>
        <end position="326"/>
    </location>
</feature>